<accession>B9G7B1</accession>
<reference evidence="2" key="2">
    <citation type="submission" date="2008-12" db="EMBL/GenBank/DDBJ databases">
        <title>Improved gene annotation of the rice (Oryza sativa) genomes.</title>
        <authorList>
            <person name="Wang J."/>
            <person name="Li R."/>
            <person name="Fan W."/>
            <person name="Huang Q."/>
            <person name="Zhang J."/>
            <person name="Zhou Y."/>
            <person name="Hu Y."/>
            <person name="Zi S."/>
            <person name="Li J."/>
            <person name="Ni P."/>
            <person name="Zheng H."/>
            <person name="Zhang Y."/>
            <person name="Zhao M."/>
            <person name="Hao Q."/>
            <person name="McDermott J."/>
            <person name="Samudrala R."/>
            <person name="Kristiansen K."/>
            <person name="Wong G.K.-S."/>
        </authorList>
    </citation>
    <scope>NUCLEOTIDE SEQUENCE</scope>
</reference>
<name>B9G7B1_ORYSJ</name>
<dbReference type="EMBL" id="CM000147">
    <property type="protein sequence ID" value="EEE50496.1"/>
    <property type="molecule type" value="Genomic_DNA"/>
</dbReference>
<feature type="compositionally biased region" description="Acidic residues" evidence="1">
    <location>
        <begin position="25"/>
        <end position="35"/>
    </location>
</feature>
<evidence type="ECO:0000256" key="1">
    <source>
        <dbReference type="SAM" id="MobiDB-lite"/>
    </source>
</evidence>
<evidence type="ECO:0000313" key="2">
    <source>
        <dbReference type="EMBL" id="EEE50496.1"/>
    </source>
</evidence>
<proteinExistence type="predicted"/>
<dbReference type="AlphaFoldDB" id="B9G7B1"/>
<sequence length="136" mass="14422">MGNAWEGEEKDKRGEAAAAASAVEGEGEAAAEEGEEGRVFTQGSHMGEMDEARGRTAHLTHPGATRREARSITAPQNSSSPVFLFSFFLPTAIPRLFVIRIGGIAVALAGSIAVGPRRPPLVVSLAGRSIDRQQRR</sequence>
<dbReference type="Proteomes" id="UP000007752">
    <property type="component" value="Chromosome 10"/>
</dbReference>
<organism evidence="2">
    <name type="scientific">Oryza sativa subsp. japonica</name>
    <name type="common">Rice</name>
    <dbReference type="NCBI Taxonomy" id="39947"/>
    <lineage>
        <taxon>Eukaryota</taxon>
        <taxon>Viridiplantae</taxon>
        <taxon>Streptophyta</taxon>
        <taxon>Embryophyta</taxon>
        <taxon>Tracheophyta</taxon>
        <taxon>Spermatophyta</taxon>
        <taxon>Magnoliopsida</taxon>
        <taxon>Liliopsida</taxon>
        <taxon>Poales</taxon>
        <taxon>Poaceae</taxon>
        <taxon>BOP clade</taxon>
        <taxon>Oryzoideae</taxon>
        <taxon>Oryzeae</taxon>
        <taxon>Oryzinae</taxon>
        <taxon>Oryza</taxon>
        <taxon>Oryza sativa</taxon>
    </lineage>
</organism>
<gene>
    <name evidence="2" type="ORF">OsJ_30576</name>
</gene>
<reference evidence="2" key="1">
    <citation type="journal article" date="2005" name="PLoS Biol.">
        <title>The genomes of Oryza sativa: a history of duplications.</title>
        <authorList>
            <person name="Yu J."/>
            <person name="Wang J."/>
            <person name="Lin W."/>
            <person name="Li S."/>
            <person name="Li H."/>
            <person name="Zhou J."/>
            <person name="Ni P."/>
            <person name="Dong W."/>
            <person name="Hu S."/>
            <person name="Zeng C."/>
            <person name="Zhang J."/>
            <person name="Zhang Y."/>
            <person name="Li R."/>
            <person name="Xu Z."/>
            <person name="Li S."/>
            <person name="Li X."/>
            <person name="Zheng H."/>
            <person name="Cong L."/>
            <person name="Lin L."/>
            <person name="Yin J."/>
            <person name="Geng J."/>
            <person name="Li G."/>
            <person name="Shi J."/>
            <person name="Liu J."/>
            <person name="Lv H."/>
            <person name="Li J."/>
            <person name="Wang J."/>
            <person name="Deng Y."/>
            <person name="Ran L."/>
            <person name="Shi X."/>
            <person name="Wang X."/>
            <person name="Wu Q."/>
            <person name="Li C."/>
            <person name="Ren X."/>
            <person name="Wang J."/>
            <person name="Wang X."/>
            <person name="Li D."/>
            <person name="Liu D."/>
            <person name="Zhang X."/>
            <person name="Ji Z."/>
            <person name="Zhao W."/>
            <person name="Sun Y."/>
            <person name="Zhang Z."/>
            <person name="Bao J."/>
            <person name="Han Y."/>
            <person name="Dong L."/>
            <person name="Ji J."/>
            <person name="Chen P."/>
            <person name="Wu S."/>
            <person name="Liu J."/>
            <person name="Xiao Y."/>
            <person name="Bu D."/>
            <person name="Tan J."/>
            <person name="Yang L."/>
            <person name="Ye C."/>
            <person name="Zhang J."/>
            <person name="Xu J."/>
            <person name="Zhou Y."/>
            <person name="Yu Y."/>
            <person name="Zhang B."/>
            <person name="Zhuang S."/>
            <person name="Wei H."/>
            <person name="Liu B."/>
            <person name="Lei M."/>
            <person name="Yu H."/>
            <person name="Li Y."/>
            <person name="Xu H."/>
            <person name="Wei S."/>
            <person name="He X."/>
            <person name="Fang L."/>
            <person name="Zhang Z."/>
            <person name="Zhang Y."/>
            <person name="Huang X."/>
            <person name="Su Z."/>
            <person name="Tong W."/>
            <person name="Li J."/>
            <person name="Tong Z."/>
            <person name="Li S."/>
            <person name="Ye J."/>
            <person name="Wang L."/>
            <person name="Fang L."/>
            <person name="Lei T."/>
            <person name="Chen C."/>
            <person name="Chen H."/>
            <person name="Xu Z."/>
            <person name="Li H."/>
            <person name="Huang H."/>
            <person name="Zhang F."/>
            <person name="Xu H."/>
            <person name="Li N."/>
            <person name="Zhao C."/>
            <person name="Li S."/>
            <person name="Dong L."/>
            <person name="Huang Y."/>
            <person name="Li L."/>
            <person name="Xi Y."/>
            <person name="Qi Q."/>
            <person name="Li W."/>
            <person name="Zhang B."/>
            <person name="Hu W."/>
            <person name="Zhang Y."/>
            <person name="Tian X."/>
            <person name="Jiao Y."/>
            <person name="Liang X."/>
            <person name="Jin J."/>
            <person name="Gao L."/>
            <person name="Zheng W."/>
            <person name="Hao B."/>
            <person name="Liu S."/>
            <person name="Wang W."/>
            <person name="Yuan L."/>
            <person name="Cao M."/>
            <person name="McDermott J."/>
            <person name="Samudrala R."/>
            <person name="Wang J."/>
            <person name="Wong G.K."/>
            <person name="Yang H."/>
        </authorList>
    </citation>
    <scope>NUCLEOTIDE SEQUENCE [LARGE SCALE GENOMIC DNA]</scope>
</reference>
<feature type="region of interest" description="Disordered" evidence="1">
    <location>
        <begin position="1"/>
        <end position="78"/>
    </location>
</feature>
<protein>
    <submittedName>
        <fullName evidence="2">Uncharacterized protein</fullName>
    </submittedName>
</protein>